<dbReference type="InterPro" id="IPR015943">
    <property type="entry name" value="WD40/YVTN_repeat-like_dom_sf"/>
</dbReference>
<keyword evidence="8" id="KW-0040">ANK repeat</keyword>
<dbReference type="InterPro" id="IPR045184">
    <property type="entry name" value="SMU1"/>
</dbReference>
<feature type="compositionally biased region" description="Basic and acidic residues" evidence="10">
    <location>
        <begin position="393"/>
        <end position="423"/>
    </location>
</feature>
<dbReference type="InterPro" id="IPR019775">
    <property type="entry name" value="WD40_repeat_CS"/>
</dbReference>
<dbReference type="Pfam" id="PF00400">
    <property type="entry name" value="WD40"/>
    <property type="match status" value="7"/>
</dbReference>
<dbReference type="SMART" id="SM00320">
    <property type="entry name" value="WD40"/>
    <property type="match status" value="7"/>
</dbReference>
<feature type="repeat" description="WD" evidence="9">
    <location>
        <begin position="1218"/>
        <end position="1259"/>
    </location>
</feature>
<dbReference type="OrthoDB" id="206688at2759"/>
<feature type="repeat" description="WD" evidence="9">
    <location>
        <begin position="1176"/>
        <end position="1217"/>
    </location>
</feature>
<feature type="repeat" description="WD" evidence="9">
    <location>
        <begin position="1134"/>
        <end position="1175"/>
    </location>
</feature>
<dbReference type="PROSITE" id="PS50294">
    <property type="entry name" value="WD_REPEATS_REGION"/>
    <property type="match status" value="5"/>
</dbReference>
<dbReference type="InParanoid" id="A0A2R5GTV7"/>
<dbReference type="InterPro" id="IPR036322">
    <property type="entry name" value="WD40_repeat_dom_sf"/>
</dbReference>
<feature type="repeat" description="ANK" evidence="8">
    <location>
        <begin position="166"/>
        <end position="203"/>
    </location>
</feature>
<feature type="compositionally biased region" description="Low complexity" evidence="10">
    <location>
        <begin position="634"/>
        <end position="643"/>
    </location>
</feature>
<dbReference type="SUPFAM" id="SSF48403">
    <property type="entry name" value="Ankyrin repeat"/>
    <property type="match status" value="1"/>
</dbReference>
<name>A0A2R5GTV7_9STRA</name>
<feature type="repeat" description="ANK" evidence="8">
    <location>
        <begin position="133"/>
        <end position="165"/>
    </location>
</feature>
<feature type="region of interest" description="Disordered" evidence="10">
    <location>
        <begin position="660"/>
        <end position="693"/>
    </location>
</feature>
<feature type="repeat" description="ANK" evidence="8">
    <location>
        <begin position="275"/>
        <end position="307"/>
    </location>
</feature>
<dbReference type="PROSITE" id="PS50082">
    <property type="entry name" value="WD_REPEATS_2"/>
    <property type="match status" value="7"/>
</dbReference>
<accession>A0A2R5GTV7</accession>
<evidence type="ECO:0000256" key="3">
    <source>
        <dbReference type="ARBA" id="ARBA00022664"/>
    </source>
</evidence>
<feature type="compositionally biased region" description="Low complexity" evidence="10">
    <location>
        <begin position="42"/>
        <end position="82"/>
    </location>
</feature>
<dbReference type="SMART" id="SM00248">
    <property type="entry name" value="ANK"/>
    <property type="match status" value="7"/>
</dbReference>
<dbReference type="InterPro" id="IPR036770">
    <property type="entry name" value="Ankyrin_rpt-contain_sf"/>
</dbReference>
<feature type="region of interest" description="Disordered" evidence="10">
    <location>
        <begin position="1090"/>
        <end position="1118"/>
    </location>
</feature>
<dbReference type="InterPro" id="IPR002110">
    <property type="entry name" value="Ankyrin_rpt"/>
</dbReference>
<evidence type="ECO:0000256" key="8">
    <source>
        <dbReference type="PROSITE-ProRule" id="PRU00023"/>
    </source>
</evidence>
<feature type="repeat" description="ANK" evidence="8">
    <location>
        <begin position="242"/>
        <end position="274"/>
    </location>
</feature>
<dbReference type="PRINTS" id="PR00320">
    <property type="entry name" value="GPROTEINBRPT"/>
</dbReference>
<dbReference type="PANTHER" id="PTHR22848">
    <property type="entry name" value="WD40 REPEAT PROTEIN"/>
    <property type="match status" value="1"/>
</dbReference>
<organism evidence="11 12">
    <name type="scientific">Hondaea fermentalgiana</name>
    <dbReference type="NCBI Taxonomy" id="2315210"/>
    <lineage>
        <taxon>Eukaryota</taxon>
        <taxon>Sar</taxon>
        <taxon>Stramenopiles</taxon>
        <taxon>Bigyra</taxon>
        <taxon>Labyrinthulomycetes</taxon>
        <taxon>Thraustochytrida</taxon>
        <taxon>Thraustochytriidae</taxon>
        <taxon>Hondaea</taxon>
    </lineage>
</organism>
<feature type="region of interest" description="Disordered" evidence="10">
    <location>
        <begin position="612"/>
        <end position="646"/>
    </location>
</feature>
<feature type="region of interest" description="Disordered" evidence="10">
    <location>
        <begin position="42"/>
        <end position="114"/>
    </location>
</feature>
<keyword evidence="3" id="KW-0507">mRNA processing</keyword>
<dbReference type="EMBL" id="BEYU01000186">
    <property type="protein sequence ID" value="GBG34306.1"/>
    <property type="molecule type" value="Genomic_DNA"/>
</dbReference>
<feature type="repeat" description="WD" evidence="9">
    <location>
        <begin position="1275"/>
        <end position="1304"/>
    </location>
</feature>
<evidence type="ECO:0000256" key="9">
    <source>
        <dbReference type="PROSITE-ProRule" id="PRU00221"/>
    </source>
</evidence>
<evidence type="ECO:0000256" key="7">
    <source>
        <dbReference type="ARBA" id="ARBA00026184"/>
    </source>
</evidence>
<dbReference type="GO" id="GO:0016607">
    <property type="term" value="C:nuclear speck"/>
    <property type="evidence" value="ECO:0007669"/>
    <property type="project" value="UniProtKB-SubCell"/>
</dbReference>
<dbReference type="PROSITE" id="PS50088">
    <property type="entry name" value="ANK_REPEAT"/>
    <property type="match status" value="4"/>
</dbReference>
<dbReference type="GO" id="GO:0000398">
    <property type="term" value="P:mRNA splicing, via spliceosome"/>
    <property type="evidence" value="ECO:0007669"/>
    <property type="project" value="InterPro"/>
</dbReference>
<keyword evidence="4" id="KW-0677">Repeat</keyword>
<dbReference type="PROSITE" id="PS50896">
    <property type="entry name" value="LISH"/>
    <property type="match status" value="1"/>
</dbReference>
<feature type="region of interest" description="Disordered" evidence="10">
    <location>
        <begin position="389"/>
        <end position="459"/>
    </location>
</feature>
<dbReference type="PROSITE" id="PS00678">
    <property type="entry name" value="WD_REPEATS_1"/>
    <property type="match status" value="3"/>
</dbReference>
<proteinExistence type="inferred from homology"/>
<protein>
    <recommendedName>
        <fullName evidence="7">WD40 repeat-containing protein SMU1</fullName>
    </recommendedName>
</protein>
<evidence type="ECO:0000313" key="12">
    <source>
        <dbReference type="Proteomes" id="UP000241890"/>
    </source>
</evidence>
<evidence type="ECO:0000256" key="6">
    <source>
        <dbReference type="ARBA" id="ARBA00025801"/>
    </source>
</evidence>
<sequence length="1348" mass="145654">MALLFAAEIGDLEQVKSLVLSCEDRFGALAAGQPAVSARKNAAGGGAAARNNTTSAPTSSPASSSTSAAGAAGAAPPAASSPKRNNKAEDVAAAGPTPAAPPGTPKAPNSSKTTAKTFEEAKLELVNGKDSKRGRTALIAAVGRGHFAVADFLLNVGADASAQDRDGVDVLMLASFLHGKRHSHTELVQLLLKHGADVSLVDRRAQSSLHYAAKRGCLGAVKLLLAQMAGEKMHLANRKDHKGRTALMIAAGRGHVNLVRSFCAHGVDVNLVDAHGWSALHHAARAGREEMVEVLLGNGANVATRDAHALTSLQIASALGHVSFVAELLYRNAILDPWQPPTGASWPEDPNVNHRSAILLAATNGHMVTLHVLLAHRLATALAEVASTTAASHSREESRPPREERPVAKNAKEPPQPQEKESAPENSSATFTSSTPPFASSPGAPSSSLHENTKFSDAEEAPMDAYTSLEAEIKEARRLAALSCHVDVVRFLGFCAGLQLPQDALKIRFRAFCICSTCDAYYFKGGNQDNNSIRPTETAAPAAVSVRAGAVRSPSLASAPLEIAEINQACEAVGAVDSSALTAGAPGAPGATAAGESMVATSAQQLANGMPGKIALPVSEPPPPQAGSHPGDMSNRNRSRSSSIATRDLIDIRSAVELVAESTSQRSARATTLSVAGSYRPHEREDGRGPRHAGLRKLERSFDPDQVFDPEDPRVKSDILRMIGMYLQEEGLMATTLTLQDEAQIKLQKRNEMNERAQHIKHLISIGDWPKIREIHVKPLLKRNRRRFLYALYRQEYLELVARGENERAFSFLSKRLKPLEAQGKYAVNSNEFRDLCYLLTCKSVHDAAAFRDWDVASARDKLAEEFESMIITQANSDEAALVSRQAYVAKDRLVNMLQQAVAYQLEFSSNTGPNVTPKIETLLEDFERVAVPQTLTNTFVGHTHNVKCVKFLGREGRLIASGSSDCTIMLWRVRDEAFDGSDAEEEDDEDDDLLDEDFAEETATGADANGGVNGHSLRHYRQRGPELVIRGHKSRIWDIASDNSGRFLVSASGDNTVRMWDVWACMEDNGLGAPEEAYLGKSSHYNGSTWTSPSDAWGSPLRGRGRSRSRHYQTTSEPLGRLHDQSASDHCLRTGHEGDIYTVAFQNDQEHIATAGYDKTVRLVNVRTNQLVRTFQGHRAAVSQVCFNPLGNLIVSVSKDSGIKFWDTISGVCVRTFNQPVGEVTSIDISRDGLQLLASSKDSSVRLWDVRMEKSIRKFRGYQNSSLNFVRSVFGPRESLVFSGSEDAKVHVWDTETGSLLAKLRGHNGPVFHAAWNSSQDTLATCSEDGTYKITVAPAYNLALCCF</sequence>
<comment type="subcellular location">
    <subcellularLocation>
        <location evidence="1">Nucleus speckle</location>
    </subcellularLocation>
</comment>
<dbReference type="Gene3D" id="2.130.10.10">
    <property type="entry name" value="YVTN repeat-like/Quinoprotein amine dehydrogenase"/>
    <property type="match status" value="4"/>
</dbReference>
<keyword evidence="12" id="KW-1185">Reference proteome</keyword>
<feature type="repeat" description="WD" evidence="9">
    <location>
        <begin position="1305"/>
        <end position="1335"/>
    </location>
</feature>
<dbReference type="InterPro" id="IPR006594">
    <property type="entry name" value="LisH"/>
</dbReference>
<gene>
    <name evidence="11" type="ORF">FCC1311_105292</name>
</gene>
<dbReference type="InterPro" id="IPR020472">
    <property type="entry name" value="WD40_PAC1"/>
</dbReference>
<feature type="repeat" description="WD" evidence="9">
    <location>
        <begin position="1030"/>
        <end position="1063"/>
    </location>
</feature>
<dbReference type="SUPFAM" id="SSF50978">
    <property type="entry name" value="WD40 repeat-like"/>
    <property type="match status" value="1"/>
</dbReference>
<keyword evidence="2 9" id="KW-0853">WD repeat</keyword>
<dbReference type="PROSITE" id="PS50297">
    <property type="entry name" value="ANK_REP_REGION"/>
    <property type="match status" value="3"/>
</dbReference>
<evidence type="ECO:0000256" key="4">
    <source>
        <dbReference type="ARBA" id="ARBA00022737"/>
    </source>
</evidence>
<feature type="compositionally biased region" description="Polar residues" evidence="10">
    <location>
        <begin position="661"/>
        <end position="675"/>
    </location>
</feature>
<reference evidence="11 12" key="1">
    <citation type="submission" date="2017-12" db="EMBL/GenBank/DDBJ databases">
        <title>Sequencing, de novo assembly and annotation of complete genome of a new Thraustochytrid species, strain FCC1311.</title>
        <authorList>
            <person name="Sedici K."/>
            <person name="Godart F."/>
            <person name="Aiese Cigliano R."/>
            <person name="Sanseverino W."/>
            <person name="Barakat M."/>
            <person name="Ortet P."/>
            <person name="Marechal E."/>
            <person name="Cagnac O."/>
            <person name="Amato A."/>
        </authorList>
    </citation>
    <scope>NUCLEOTIDE SEQUENCE [LARGE SCALE GENOMIC DNA]</scope>
</reference>
<keyword evidence="5" id="KW-0508">mRNA splicing</keyword>
<comment type="similarity">
    <text evidence="6">Belongs to the WD repeat SMU1 family.</text>
</comment>
<feature type="repeat" description="WD" evidence="9">
    <location>
        <begin position="940"/>
        <end position="975"/>
    </location>
</feature>
<evidence type="ECO:0000256" key="5">
    <source>
        <dbReference type="ARBA" id="ARBA00023187"/>
    </source>
</evidence>
<evidence type="ECO:0000256" key="2">
    <source>
        <dbReference type="ARBA" id="ARBA00022574"/>
    </source>
</evidence>
<dbReference type="CDD" id="cd00200">
    <property type="entry name" value="WD40"/>
    <property type="match status" value="1"/>
</dbReference>
<evidence type="ECO:0000313" key="11">
    <source>
        <dbReference type="EMBL" id="GBG34306.1"/>
    </source>
</evidence>
<dbReference type="InterPro" id="IPR001680">
    <property type="entry name" value="WD40_rpt"/>
</dbReference>
<feature type="compositionally biased region" description="Low complexity" evidence="10">
    <location>
        <begin position="427"/>
        <end position="448"/>
    </location>
</feature>
<dbReference type="Pfam" id="PF12796">
    <property type="entry name" value="Ank_2"/>
    <property type="match status" value="2"/>
</dbReference>
<evidence type="ECO:0000256" key="10">
    <source>
        <dbReference type="SAM" id="MobiDB-lite"/>
    </source>
</evidence>
<evidence type="ECO:0000256" key="1">
    <source>
        <dbReference type="ARBA" id="ARBA00004324"/>
    </source>
</evidence>
<dbReference type="Proteomes" id="UP000241890">
    <property type="component" value="Unassembled WGS sequence"/>
</dbReference>
<dbReference type="Gene3D" id="1.25.40.20">
    <property type="entry name" value="Ankyrin repeat-containing domain"/>
    <property type="match status" value="2"/>
</dbReference>
<feature type="compositionally biased region" description="Basic and acidic residues" evidence="10">
    <location>
        <begin position="680"/>
        <end position="689"/>
    </location>
</feature>
<comment type="caution">
    <text evidence="11">The sequence shown here is derived from an EMBL/GenBank/DDBJ whole genome shotgun (WGS) entry which is preliminary data.</text>
</comment>